<dbReference type="CDD" id="cd03259">
    <property type="entry name" value="ABC_Carb_Solutes_like"/>
    <property type="match status" value="1"/>
</dbReference>
<dbReference type="PROSITE" id="PS00211">
    <property type="entry name" value="ABC_TRANSPORTER_1"/>
    <property type="match status" value="1"/>
</dbReference>
<evidence type="ECO:0000256" key="6">
    <source>
        <dbReference type="ARBA" id="ARBA00022840"/>
    </source>
</evidence>
<dbReference type="PANTHER" id="PTHR42781:SF4">
    <property type="entry name" value="SPERMIDINE_PUTRESCINE IMPORT ATP-BINDING PROTEIN POTA"/>
    <property type="match status" value="1"/>
</dbReference>
<evidence type="ECO:0000256" key="9">
    <source>
        <dbReference type="ARBA" id="ARBA00023136"/>
    </source>
</evidence>
<protein>
    <submittedName>
        <fullName evidence="11">ABC transporter ATP-binding protein</fullName>
    </submittedName>
</protein>
<name>A0ABW3ZC21_9HYPH</name>
<evidence type="ECO:0000256" key="7">
    <source>
        <dbReference type="ARBA" id="ARBA00023004"/>
    </source>
</evidence>
<keyword evidence="2" id="KW-0813">Transport</keyword>
<dbReference type="SUPFAM" id="SSF50331">
    <property type="entry name" value="MOP-like"/>
    <property type="match status" value="1"/>
</dbReference>
<organism evidence="11 12">
    <name type="scientific">Methylopila musalis</name>
    <dbReference type="NCBI Taxonomy" id="1134781"/>
    <lineage>
        <taxon>Bacteria</taxon>
        <taxon>Pseudomonadati</taxon>
        <taxon>Pseudomonadota</taxon>
        <taxon>Alphaproteobacteria</taxon>
        <taxon>Hyphomicrobiales</taxon>
        <taxon>Methylopilaceae</taxon>
        <taxon>Methylopila</taxon>
    </lineage>
</organism>
<keyword evidence="4" id="KW-0410">Iron transport</keyword>
<dbReference type="SUPFAM" id="SSF52540">
    <property type="entry name" value="P-loop containing nucleoside triphosphate hydrolases"/>
    <property type="match status" value="1"/>
</dbReference>
<keyword evidence="8" id="KW-0406">Ion transport</keyword>
<dbReference type="InterPro" id="IPR017871">
    <property type="entry name" value="ABC_transporter-like_CS"/>
</dbReference>
<evidence type="ECO:0000313" key="11">
    <source>
        <dbReference type="EMBL" id="MFD1333453.1"/>
    </source>
</evidence>
<dbReference type="InterPro" id="IPR003439">
    <property type="entry name" value="ABC_transporter-like_ATP-bd"/>
</dbReference>
<evidence type="ECO:0000256" key="8">
    <source>
        <dbReference type="ARBA" id="ARBA00023065"/>
    </source>
</evidence>
<evidence type="ECO:0000259" key="10">
    <source>
        <dbReference type="PROSITE" id="PS50893"/>
    </source>
</evidence>
<evidence type="ECO:0000256" key="1">
    <source>
        <dbReference type="ARBA" id="ARBA00005417"/>
    </source>
</evidence>
<keyword evidence="9" id="KW-0472">Membrane</keyword>
<evidence type="ECO:0000313" key="12">
    <source>
        <dbReference type="Proteomes" id="UP001597171"/>
    </source>
</evidence>
<dbReference type="SMART" id="SM00382">
    <property type="entry name" value="AAA"/>
    <property type="match status" value="1"/>
</dbReference>
<evidence type="ECO:0000256" key="5">
    <source>
        <dbReference type="ARBA" id="ARBA00022741"/>
    </source>
</evidence>
<dbReference type="Proteomes" id="UP001597171">
    <property type="component" value="Unassembled WGS sequence"/>
</dbReference>
<feature type="domain" description="ABC transporter" evidence="10">
    <location>
        <begin position="20"/>
        <end position="252"/>
    </location>
</feature>
<evidence type="ECO:0000256" key="2">
    <source>
        <dbReference type="ARBA" id="ARBA00022448"/>
    </source>
</evidence>
<reference evidence="12" key="1">
    <citation type="journal article" date="2019" name="Int. J. Syst. Evol. Microbiol.">
        <title>The Global Catalogue of Microorganisms (GCM) 10K type strain sequencing project: providing services to taxonomists for standard genome sequencing and annotation.</title>
        <authorList>
            <consortium name="The Broad Institute Genomics Platform"/>
            <consortium name="The Broad Institute Genome Sequencing Center for Infectious Disease"/>
            <person name="Wu L."/>
            <person name="Ma J."/>
        </authorList>
    </citation>
    <scope>NUCLEOTIDE SEQUENCE [LARGE SCALE GENOMIC DNA]</scope>
    <source>
        <strain evidence="12">CCUG 61696</strain>
    </source>
</reference>
<gene>
    <name evidence="11" type="ORF">ACFQ4O_15745</name>
</gene>
<keyword evidence="7" id="KW-0408">Iron</keyword>
<dbReference type="EMBL" id="JBHTMX010000232">
    <property type="protein sequence ID" value="MFD1333453.1"/>
    <property type="molecule type" value="Genomic_DNA"/>
</dbReference>
<keyword evidence="12" id="KW-1185">Reference proteome</keyword>
<dbReference type="InterPro" id="IPR027417">
    <property type="entry name" value="P-loop_NTPase"/>
</dbReference>
<dbReference type="RefSeq" id="WP_378777018.1">
    <property type="nucleotide sequence ID" value="NZ_JBHTMX010000232.1"/>
</dbReference>
<keyword evidence="6 11" id="KW-0067">ATP-binding</keyword>
<comment type="caution">
    <text evidence="11">The sequence shown here is derived from an EMBL/GenBank/DDBJ whole genome shotgun (WGS) entry which is preliminary data.</text>
</comment>
<dbReference type="GO" id="GO:0005524">
    <property type="term" value="F:ATP binding"/>
    <property type="evidence" value="ECO:0007669"/>
    <property type="project" value="UniProtKB-KW"/>
</dbReference>
<dbReference type="InterPro" id="IPR015853">
    <property type="entry name" value="ABC_transpr_FbpC"/>
</dbReference>
<keyword evidence="3" id="KW-1003">Cell membrane</keyword>
<evidence type="ECO:0000256" key="3">
    <source>
        <dbReference type="ARBA" id="ARBA00022475"/>
    </source>
</evidence>
<accession>A0ABW3ZC21</accession>
<dbReference type="InterPro" id="IPR008995">
    <property type="entry name" value="Mo/tungstate-bd_C_term_dom"/>
</dbReference>
<dbReference type="InterPro" id="IPR013611">
    <property type="entry name" value="Transp-assoc_OB_typ2"/>
</dbReference>
<keyword evidence="5" id="KW-0547">Nucleotide-binding</keyword>
<dbReference type="PROSITE" id="PS50893">
    <property type="entry name" value="ABC_TRANSPORTER_2"/>
    <property type="match status" value="1"/>
</dbReference>
<dbReference type="InterPro" id="IPR003593">
    <property type="entry name" value="AAA+_ATPase"/>
</dbReference>
<evidence type="ECO:0000256" key="4">
    <source>
        <dbReference type="ARBA" id="ARBA00022496"/>
    </source>
</evidence>
<dbReference type="Pfam" id="PF08402">
    <property type="entry name" value="TOBE_2"/>
    <property type="match status" value="1"/>
</dbReference>
<dbReference type="InterPro" id="IPR050093">
    <property type="entry name" value="ABC_SmlMolc_Importer"/>
</dbReference>
<comment type="similarity">
    <text evidence="1">Belongs to the ABC transporter superfamily.</text>
</comment>
<dbReference type="Pfam" id="PF00005">
    <property type="entry name" value="ABC_tran"/>
    <property type="match status" value="1"/>
</dbReference>
<proteinExistence type="inferred from homology"/>
<sequence length="362" mass="38078">MTLNFAAAPETPARVRALSLAFDGVWHSHGEGYAVSDVSFTAPAGAVVALLGESGSGKTTLLRIAAGVERPGRGEVRLGDRVVTGPGVFLPPEKRGVGLMFQDFALFPHMTLLRNVAFGLKGLSRARSEALAREELERVGLGAHGGRLPGELSGGEQQRAALARAIAPRPGVLLMDEPFSGLDRRLRDQVRDDTLGVLKDIGATAVIVTHDPEEAMLVADEIVLLRRGRVIQRGAPETLYRAPSTLYAARFFSDLNELDAEIRDGSALCALGHAPAGGLPDGAAVVAARPESLRIGPVGEGVAGRILSRRFVGGAERVEVAVEGAARPLRARLRPGVAPEPDSDVGVTLDLSESLVFAAHET</sequence>
<dbReference type="Gene3D" id="3.40.50.300">
    <property type="entry name" value="P-loop containing nucleotide triphosphate hydrolases"/>
    <property type="match status" value="1"/>
</dbReference>
<dbReference type="PANTHER" id="PTHR42781">
    <property type="entry name" value="SPERMIDINE/PUTRESCINE IMPORT ATP-BINDING PROTEIN POTA"/>
    <property type="match status" value="1"/>
</dbReference>